<evidence type="ECO:0000259" key="4">
    <source>
        <dbReference type="Pfam" id="PF12551"/>
    </source>
</evidence>
<comment type="caution">
    <text evidence="5">The sequence shown here is derived from an EMBL/GenBank/DDBJ whole genome shotgun (WGS) entry which is preliminary data.</text>
</comment>
<dbReference type="InterPro" id="IPR029058">
    <property type="entry name" value="AB_hydrolase_fold"/>
</dbReference>
<dbReference type="AlphaFoldDB" id="A0A2U2N1Q4"/>
<dbReference type="PANTHER" id="PTHR36837">
    <property type="entry name" value="POLY(3-HYDROXYALKANOATE) POLYMERASE SUBUNIT PHAC"/>
    <property type="match status" value="1"/>
</dbReference>
<dbReference type="SUPFAM" id="SSF53474">
    <property type="entry name" value="alpha/beta-Hydrolases"/>
    <property type="match status" value="1"/>
</dbReference>
<evidence type="ECO:0000256" key="2">
    <source>
        <dbReference type="ARBA" id="ARBA00023315"/>
    </source>
</evidence>
<evidence type="ECO:0000256" key="1">
    <source>
        <dbReference type="ARBA" id="ARBA00022679"/>
    </source>
</evidence>
<dbReference type="GO" id="GO:0016746">
    <property type="term" value="F:acyltransferase activity"/>
    <property type="evidence" value="ECO:0007669"/>
    <property type="project" value="UniProtKB-KW"/>
</dbReference>
<organism evidence="5 6">
    <name type="scientific">Sediminicurvatus halobius</name>
    <dbReference type="NCBI Taxonomy" id="2182432"/>
    <lineage>
        <taxon>Bacteria</taxon>
        <taxon>Pseudomonadati</taxon>
        <taxon>Pseudomonadota</taxon>
        <taxon>Gammaproteobacteria</taxon>
        <taxon>Chromatiales</taxon>
        <taxon>Ectothiorhodospiraceae</taxon>
        <taxon>Sediminicurvatus</taxon>
    </lineage>
</organism>
<dbReference type="InterPro" id="IPR022211">
    <property type="entry name" value="PHBC_N"/>
</dbReference>
<dbReference type="OrthoDB" id="7208816at2"/>
<dbReference type="PANTHER" id="PTHR36837:SF5">
    <property type="entry name" value="POLY-3-HYDROXYBUTYRATE SYNTHASE"/>
    <property type="match status" value="1"/>
</dbReference>
<gene>
    <name evidence="5" type="ORF">DEM34_10415</name>
</gene>
<feature type="domain" description="Poly-beta-hydroxybutyrate polymerase N-terminal" evidence="4">
    <location>
        <begin position="15"/>
        <end position="55"/>
    </location>
</feature>
<evidence type="ECO:0000313" key="6">
    <source>
        <dbReference type="Proteomes" id="UP000245474"/>
    </source>
</evidence>
<accession>A0A2U2N1Q4</accession>
<dbReference type="InterPro" id="IPR051321">
    <property type="entry name" value="PHA/PHB_synthase"/>
</dbReference>
<keyword evidence="2" id="KW-0012">Acyltransferase</keyword>
<dbReference type="RefSeq" id="WP_109678747.1">
    <property type="nucleotide sequence ID" value="NZ_CP086615.1"/>
</dbReference>
<keyword evidence="1" id="KW-0808">Transferase</keyword>
<dbReference type="Pfam" id="PF07167">
    <property type="entry name" value="PhaC_N"/>
    <property type="match status" value="1"/>
</dbReference>
<keyword evidence="6" id="KW-1185">Reference proteome</keyword>
<evidence type="ECO:0000259" key="3">
    <source>
        <dbReference type="Pfam" id="PF07167"/>
    </source>
</evidence>
<proteinExistence type="predicted"/>
<feature type="domain" description="Poly-beta-hydroxybutyrate polymerase N-terminal" evidence="3">
    <location>
        <begin position="93"/>
        <end position="261"/>
    </location>
</feature>
<dbReference type="InterPro" id="IPR010941">
    <property type="entry name" value="PhaC_N"/>
</dbReference>
<protein>
    <submittedName>
        <fullName evidence="5">Poly-beta-hydroxybutyrate polymerase</fullName>
    </submittedName>
</protein>
<dbReference type="EMBL" id="QFFI01000014">
    <property type="protein sequence ID" value="PWG62997.1"/>
    <property type="molecule type" value="Genomic_DNA"/>
</dbReference>
<dbReference type="Pfam" id="PF12551">
    <property type="entry name" value="PHBC_N"/>
    <property type="match status" value="1"/>
</dbReference>
<sequence length="583" mass="65184">MTRLQHAFEEDAVEPQPVDRLLHAGLGRLSGGISPAALTLAGTDWAVHLGLSPGRQGELAEKALRKALRLMAYAGHCVAGDGEARCIEPLPHDHRFDDEGWSRWPFSLIHQAFLLQQQWWHVATTGVRGVDPHHEEVVNFVARQCLDVFSPSNFLATNPELLRRTAAQGGWNLVRGWANWLEDVQRQLAGRPDPGLEAFQVGRDLAATPGKVVYRNRLMELIQYKPSTKTVHPEPLLIVPAWIMKYYILDLAPGRSLIEYLVGQGHTVFAISWKNPGAEDRDLGMDDYRRLGVMAALDAVNAIVPERKVHAVGYCLGGTLLSLAAAAMGRDGDQRLATLTLLAAQTDFTEPGELDLFIDESQVSFLEDVMWARGYLGRGQMAGAFQLLRSQDLIWSRLVRNYLLGEREKPFDLMAWNADSTRLPYRMHSEYLRDLFLHNDLVEGRYDVDGRPVAVGDIAEPVFAVGTVTDHVAPWRSVYKIVRLARTEVTFLLTSGGHNAGIVTPPGHPRRTFQVAVHEPLGPIVPPERFERETPRQQGSWWPEWHQWLRQHSGRRGPPPAMGNLDAGYAPITDAPGEYVLMK</sequence>
<evidence type="ECO:0000313" key="5">
    <source>
        <dbReference type="EMBL" id="PWG62997.1"/>
    </source>
</evidence>
<dbReference type="Gene3D" id="3.40.50.1820">
    <property type="entry name" value="alpha/beta hydrolase"/>
    <property type="match status" value="1"/>
</dbReference>
<reference evidence="5 6" key="1">
    <citation type="submission" date="2018-05" db="EMBL/GenBank/DDBJ databases">
        <title>Spiribacter halobius sp. nov., a moderately halophilic bacterium isolated from marine solar saltern.</title>
        <authorList>
            <person name="Zheng W.-S."/>
            <person name="Lu D.-C."/>
            <person name="Du Z.-J."/>
        </authorList>
    </citation>
    <scope>NUCLEOTIDE SEQUENCE [LARGE SCALE GENOMIC DNA]</scope>
    <source>
        <strain evidence="5 6">E85</strain>
    </source>
</reference>
<dbReference type="GO" id="GO:0042619">
    <property type="term" value="P:poly-hydroxybutyrate biosynthetic process"/>
    <property type="evidence" value="ECO:0007669"/>
    <property type="project" value="InterPro"/>
</dbReference>
<dbReference type="Proteomes" id="UP000245474">
    <property type="component" value="Unassembled WGS sequence"/>
</dbReference>
<name>A0A2U2N1Q4_9GAMM</name>